<comment type="caution">
    <text evidence="5">The sequence shown here is derived from an EMBL/GenBank/DDBJ whole genome shotgun (WGS) entry which is preliminary data.</text>
</comment>
<feature type="domain" description="AMP-dependent synthetase/ligase" evidence="3">
    <location>
        <begin position="23"/>
        <end position="376"/>
    </location>
</feature>
<dbReference type="InterPro" id="IPR000873">
    <property type="entry name" value="AMP-dep_synth/lig_dom"/>
</dbReference>
<dbReference type="EMBL" id="SNYL01000001">
    <property type="protein sequence ID" value="TDQ45345.1"/>
    <property type="molecule type" value="Genomic_DNA"/>
</dbReference>
<comment type="similarity">
    <text evidence="1">Belongs to the ATP-dependent AMP-binding enzyme family.</text>
</comment>
<dbReference type="Gene3D" id="3.40.50.12780">
    <property type="entry name" value="N-terminal domain of ligase-like"/>
    <property type="match status" value="1"/>
</dbReference>
<dbReference type="CDD" id="cd05941">
    <property type="entry name" value="MCS"/>
    <property type="match status" value="1"/>
</dbReference>
<dbReference type="NCBIfam" id="NF005702">
    <property type="entry name" value="PRK07514.1"/>
    <property type="match status" value="1"/>
</dbReference>
<evidence type="ECO:0000313" key="5">
    <source>
        <dbReference type="EMBL" id="TDQ45345.1"/>
    </source>
</evidence>
<feature type="transmembrane region" description="Helical" evidence="2">
    <location>
        <begin position="205"/>
        <end position="226"/>
    </location>
</feature>
<dbReference type="PANTHER" id="PTHR43201:SF8">
    <property type="entry name" value="ACYL-COA SYNTHETASE FAMILY MEMBER 3"/>
    <property type="match status" value="1"/>
</dbReference>
<dbReference type="GO" id="GO:0006631">
    <property type="term" value="P:fatty acid metabolic process"/>
    <property type="evidence" value="ECO:0007669"/>
    <property type="project" value="TreeGrafter"/>
</dbReference>
<evidence type="ECO:0000313" key="6">
    <source>
        <dbReference type="Proteomes" id="UP000295510"/>
    </source>
</evidence>
<dbReference type="GO" id="GO:0031956">
    <property type="term" value="F:medium-chain fatty acid-CoA ligase activity"/>
    <property type="evidence" value="ECO:0007669"/>
    <property type="project" value="TreeGrafter"/>
</dbReference>
<dbReference type="Pfam" id="PF00501">
    <property type="entry name" value="AMP-binding"/>
    <property type="match status" value="1"/>
</dbReference>
<accession>A0A4R6UJT6</accession>
<dbReference type="AlphaFoldDB" id="A0A4R6UJT6"/>
<proteinExistence type="inferred from homology"/>
<dbReference type="InterPro" id="IPR042099">
    <property type="entry name" value="ANL_N_sf"/>
</dbReference>
<organism evidence="5 6">
    <name type="scientific">Tepidicella xavieri</name>
    <dbReference type="NCBI Taxonomy" id="360241"/>
    <lineage>
        <taxon>Bacteria</taxon>
        <taxon>Pseudomonadati</taxon>
        <taxon>Pseudomonadota</taxon>
        <taxon>Betaproteobacteria</taxon>
        <taxon>Burkholderiales</taxon>
        <taxon>Tepidicella</taxon>
    </lineage>
</organism>
<evidence type="ECO:0000259" key="3">
    <source>
        <dbReference type="Pfam" id="PF00501"/>
    </source>
</evidence>
<dbReference type="Gene3D" id="3.30.300.30">
    <property type="match status" value="1"/>
</dbReference>
<dbReference type="Proteomes" id="UP000295510">
    <property type="component" value="Unassembled WGS sequence"/>
</dbReference>
<dbReference type="PANTHER" id="PTHR43201">
    <property type="entry name" value="ACYL-COA SYNTHETASE"/>
    <property type="match status" value="1"/>
</dbReference>
<name>A0A4R6UJT6_9BURK</name>
<sequence>MMPASNDHNVWTHLRAAFPADLDRWAVETDTGLVYSWRDLDRASAMMANLLASLDLPPGARVAAQVDKSVEALALYMATLRAGYVFLPLNTAYQRAEIEYFIGDAQPAVVVCTGANFGWVSQIAFRAGTAYVFTLNDDRTGSLLERAAHHSDAHAPVPRQADDLAAILYTSGTTGRSKGAMLSHGNLLSNALMLRDYWGWQPDDVLIHALPIFHVHGLFVAIHGALINGSPMRWMGRFDPKLTLRWLGCATVFMGVPTLYVRLLAEPGLSPEAVRPMRLFISGSAPLLIDTFNAWRERTGHTILERYGMSETLMLTSNPYRADPRHGGQSERRGGTVGFPLPGVALRIAGEGGEPLPPGQIGGIEVRGPNVFQGYWGMPEKTREAFTADGWFKTGDVGLQDERGYVTIVGRSKDLIISGGYNVYPAEVEGAINELPGVAESAVVGVPHPDFGEVGVAVLIAQPGAALQPEAVLAALKGRLANYKVPKRCFVLDELPRNAMGKVQKNQLRERYRDLFAG</sequence>
<keyword evidence="2" id="KW-0472">Membrane</keyword>
<keyword evidence="2" id="KW-1133">Transmembrane helix</keyword>
<gene>
    <name evidence="5" type="ORF">DFR43_101250</name>
</gene>
<keyword evidence="6" id="KW-1185">Reference proteome</keyword>
<feature type="transmembrane region" description="Helical" evidence="2">
    <location>
        <begin position="246"/>
        <end position="265"/>
    </location>
</feature>
<keyword evidence="2" id="KW-0812">Transmembrane</keyword>
<reference evidence="5 6" key="1">
    <citation type="submission" date="2019-03" db="EMBL/GenBank/DDBJ databases">
        <title>Genomic Encyclopedia of Type Strains, Phase IV (KMG-IV): sequencing the most valuable type-strain genomes for metagenomic binning, comparative biology and taxonomic classification.</title>
        <authorList>
            <person name="Goeker M."/>
        </authorList>
    </citation>
    <scope>NUCLEOTIDE SEQUENCE [LARGE SCALE GENOMIC DNA]</scope>
    <source>
        <strain evidence="5 6">DSM 19605</strain>
    </source>
</reference>
<dbReference type="InterPro" id="IPR025110">
    <property type="entry name" value="AMP-bd_C"/>
</dbReference>
<feature type="domain" description="AMP-binding enzyme C-terminal" evidence="4">
    <location>
        <begin position="427"/>
        <end position="502"/>
    </location>
</feature>
<evidence type="ECO:0000256" key="2">
    <source>
        <dbReference type="SAM" id="Phobius"/>
    </source>
</evidence>
<dbReference type="InterPro" id="IPR045851">
    <property type="entry name" value="AMP-bd_C_sf"/>
</dbReference>
<dbReference type="InterPro" id="IPR020845">
    <property type="entry name" value="AMP-binding_CS"/>
</dbReference>
<evidence type="ECO:0000256" key="1">
    <source>
        <dbReference type="ARBA" id="ARBA00006432"/>
    </source>
</evidence>
<evidence type="ECO:0000259" key="4">
    <source>
        <dbReference type="Pfam" id="PF13193"/>
    </source>
</evidence>
<dbReference type="SUPFAM" id="SSF56801">
    <property type="entry name" value="Acetyl-CoA synthetase-like"/>
    <property type="match status" value="1"/>
</dbReference>
<dbReference type="Pfam" id="PF13193">
    <property type="entry name" value="AMP-binding_C"/>
    <property type="match status" value="1"/>
</dbReference>
<dbReference type="PROSITE" id="PS00455">
    <property type="entry name" value="AMP_BINDING"/>
    <property type="match status" value="1"/>
</dbReference>
<protein>
    <submittedName>
        <fullName evidence="5">Malonyl-CoA/methylmalonyl-CoA synthetase</fullName>
    </submittedName>
</protein>